<feature type="compositionally biased region" description="Basic and acidic residues" evidence="3">
    <location>
        <begin position="40"/>
        <end position="55"/>
    </location>
</feature>
<feature type="transmembrane region" description="Helical" evidence="4">
    <location>
        <begin position="496"/>
        <end position="518"/>
    </location>
</feature>
<dbReference type="Proteomes" id="UP001527202">
    <property type="component" value="Unassembled WGS sequence"/>
</dbReference>
<feature type="transmembrane region" description="Helical" evidence="4">
    <location>
        <begin position="441"/>
        <end position="461"/>
    </location>
</feature>
<name>A0ABT4FBN0_9BACL</name>
<evidence type="ECO:0000256" key="2">
    <source>
        <dbReference type="ARBA" id="ARBA00023136"/>
    </source>
</evidence>
<evidence type="ECO:0000256" key="1">
    <source>
        <dbReference type="ARBA" id="ARBA00005278"/>
    </source>
</evidence>
<keyword evidence="4" id="KW-1133">Transmembrane helix</keyword>
<gene>
    <name evidence="5" type="ORF">M5X16_01730</name>
</gene>
<dbReference type="Pfam" id="PF03323">
    <property type="entry name" value="GerA"/>
    <property type="match status" value="1"/>
</dbReference>
<keyword evidence="6" id="KW-1185">Reference proteome</keyword>
<accession>A0ABT4FBN0</accession>
<keyword evidence="4" id="KW-0812">Transmembrane</keyword>
<dbReference type="EMBL" id="JAMDMJ010000001">
    <property type="protein sequence ID" value="MCY9594499.1"/>
    <property type="molecule type" value="Genomic_DNA"/>
</dbReference>
<evidence type="ECO:0000256" key="3">
    <source>
        <dbReference type="SAM" id="MobiDB-lite"/>
    </source>
</evidence>
<organism evidence="5 6">
    <name type="scientific">Paenibacillus chitinolyticus</name>
    <dbReference type="NCBI Taxonomy" id="79263"/>
    <lineage>
        <taxon>Bacteria</taxon>
        <taxon>Bacillati</taxon>
        <taxon>Bacillota</taxon>
        <taxon>Bacilli</taxon>
        <taxon>Bacillales</taxon>
        <taxon>Paenibacillaceae</taxon>
        <taxon>Paenibacillus</taxon>
    </lineage>
</organism>
<feature type="transmembrane region" description="Helical" evidence="4">
    <location>
        <begin position="530"/>
        <end position="547"/>
    </location>
</feature>
<sequence>MEEDAFGIKKLLRDGNKGPIQASFSRKRSASDQGGGEQRANAEDHSAAADVRRSESTGQQKQASGGKGDKQGQKGKGPSNGDESKPVDDPIPLSMQEVKDMLEERSGLGTSFDLVLREMVFGSIRVGFYYVNGLAKDQVLTMVLDRLSYADHAAMEQNPAESLKEYLIPHIQVSPYQTMKEVIGQVMAGATGVFIEGEKTALAIDAKNFPVRSTEEPDLERVVRGSRDGFVETLMTNVALVRRRVRDPKLRAEIMQVGKRTSTDICIGYIEDIANPKLVEAIRDKVKSVELDGIPLAEKQLEEAIVAKGWNPYPLVRYTERPDVAAAHLLEGHVILMSDTSPSVMIMPSTFFHHLQHAEEYRQLPIIGSYLRWVRFLGILASLFLLPLWYLMVLEPGLKPTGLEFIGPQHPGQIPVLIQFLLAELGIDLMRMASVHTPTPLSVAMGLVAAILIGDIAVKTGLFTNEIIFYISIATIGMFATPSYELSLANRIVRLILLFSVALFKVPGLVIATTVWLMFLSLQRSHTAPYMWPFLPFNAMGLMNILFRLPVLKNKTRLSITRSKDGTRQPAPE</sequence>
<dbReference type="PANTHER" id="PTHR22550">
    <property type="entry name" value="SPORE GERMINATION PROTEIN"/>
    <property type="match status" value="1"/>
</dbReference>
<evidence type="ECO:0000313" key="6">
    <source>
        <dbReference type="Proteomes" id="UP001527202"/>
    </source>
</evidence>
<keyword evidence="2 4" id="KW-0472">Membrane</keyword>
<proteinExistence type="inferred from homology"/>
<dbReference type="InterPro" id="IPR004995">
    <property type="entry name" value="Spore_Ger"/>
</dbReference>
<evidence type="ECO:0000313" key="5">
    <source>
        <dbReference type="EMBL" id="MCY9594499.1"/>
    </source>
</evidence>
<reference evidence="5 6" key="1">
    <citation type="submission" date="2022-05" db="EMBL/GenBank/DDBJ databases">
        <title>Genome Sequencing of Bee-Associated Microbes.</title>
        <authorList>
            <person name="Dunlap C."/>
        </authorList>
    </citation>
    <scope>NUCLEOTIDE SEQUENCE [LARGE SCALE GENOMIC DNA]</scope>
    <source>
        <strain evidence="5 6">NRRL B-23120</strain>
    </source>
</reference>
<feature type="transmembrane region" description="Helical" evidence="4">
    <location>
        <begin position="467"/>
        <end position="484"/>
    </location>
</feature>
<evidence type="ECO:0000256" key="4">
    <source>
        <dbReference type="SAM" id="Phobius"/>
    </source>
</evidence>
<feature type="region of interest" description="Disordered" evidence="3">
    <location>
        <begin position="1"/>
        <end position="91"/>
    </location>
</feature>
<feature type="transmembrane region" description="Helical" evidence="4">
    <location>
        <begin position="373"/>
        <end position="392"/>
    </location>
</feature>
<dbReference type="PANTHER" id="PTHR22550:SF9">
    <property type="entry name" value="STAGE V SPORULATION PROTEIN AF"/>
    <property type="match status" value="1"/>
</dbReference>
<dbReference type="InterPro" id="IPR050768">
    <property type="entry name" value="UPF0353/GerABKA_families"/>
</dbReference>
<comment type="caution">
    <text evidence="5">The sequence shown here is derived from an EMBL/GenBank/DDBJ whole genome shotgun (WGS) entry which is preliminary data.</text>
</comment>
<comment type="similarity">
    <text evidence="1">Belongs to the GerABKA family.</text>
</comment>
<protein>
    <submittedName>
        <fullName evidence="5">Spore germination protein</fullName>
    </submittedName>
</protein>